<gene>
    <name evidence="1" type="ORF">SAMN05443529_13011</name>
</gene>
<organism evidence="1 2">
    <name type="scientific">Desulfosporosinus hippei DSM 8344</name>
    <dbReference type="NCBI Taxonomy" id="1121419"/>
    <lineage>
        <taxon>Bacteria</taxon>
        <taxon>Bacillati</taxon>
        <taxon>Bacillota</taxon>
        <taxon>Clostridia</taxon>
        <taxon>Eubacteriales</taxon>
        <taxon>Desulfitobacteriaceae</taxon>
        <taxon>Desulfosporosinus</taxon>
    </lineage>
</organism>
<sequence>MNKEMLLIFAHPDDESFALGGTIAKYAEQGVRITLVVATKGEAGKAAGLCKQEELGLFREQELSCAAKVLGITEVIFLDYKDKEVPISPPLEIVEKLVRIIRKVQPQVIITFGADGSSGHRDHRAIHYFTKAAIKLAKEFIEPEWGNPYILPRLCYVQAGWRLGDNVLKGLDYIVEIKPWAEKKKRAIEEHKTQLFSQQKFEALDQKTKQDYYSREYFQCDVELSAFPGRGEDIFADMERVGS</sequence>
<dbReference type="PANTHER" id="PTHR12993">
    <property type="entry name" value="N-ACETYLGLUCOSAMINYL-PHOSPHATIDYLINOSITOL DE-N-ACETYLASE-RELATED"/>
    <property type="match status" value="1"/>
</dbReference>
<reference evidence="2" key="1">
    <citation type="submission" date="2016-10" db="EMBL/GenBank/DDBJ databases">
        <authorList>
            <person name="Varghese N."/>
            <person name="Submissions S."/>
        </authorList>
    </citation>
    <scope>NUCLEOTIDE SEQUENCE [LARGE SCALE GENOMIC DNA]</scope>
    <source>
        <strain evidence="2">DSM 8344</strain>
    </source>
</reference>
<dbReference type="Proteomes" id="UP000198656">
    <property type="component" value="Unassembled WGS sequence"/>
</dbReference>
<accession>A0A1G8IVH6</accession>
<dbReference type="SUPFAM" id="SSF102588">
    <property type="entry name" value="LmbE-like"/>
    <property type="match status" value="1"/>
</dbReference>
<evidence type="ECO:0000313" key="2">
    <source>
        <dbReference type="Proteomes" id="UP000198656"/>
    </source>
</evidence>
<name>A0A1G8IVH6_9FIRM</name>
<protein>
    <submittedName>
        <fullName evidence="1">N-acetylglucosaminyl deacetylase, LmbE family</fullName>
    </submittedName>
</protein>
<dbReference type="EMBL" id="FNCP01000030">
    <property type="protein sequence ID" value="SDI22921.1"/>
    <property type="molecule type" value="Genomic_DNA"/>
</dbReference>
<evidence type="ECO:0000313" key="1">
    <source>
        <dbReference type="EMBL" id="SDI22921.1"/>
    </source>
</evidence>
<dbReference type="OrthoDB" id="9815144at2"/>
<dbReference type="STRING" id="1121419.SAMN05443529_13011"/>
<dbReference type="Pfam" id="PF02585">
    <property type="entry name" value="PIG-L"/>
    <property type="match status" value="1"/>
</dbReference>
<dbReference type="GO" id="GO:0016811">
    <property type="term" value="F:hydrolase activity, acting on carbon-nitrogen (but not peptide) bonds, in linear amides"/>
    <property type="evidence" value="ECO:0007669"/>
    <property type="project" value="TreeGrafter"/>
</dbReference>
<keyword evidence="2" id="KW-1185">Reference proteome</keyword>
<proteinExistence type="predicted"/>
<dbReference type="PANTHER" id="PTHR12993:SF11">
    <property type="entry name" value="N-ACETYLGLUCOSAMINYL-PHOSPHATIDYLINOSITOL DE-N-ACETYLASE"/>
    <property type="match status" value="1"/>
</dbReference>
<dbReference type="Gene3D" id="3.40.50.10320">
    <property type="entry name" value="LmbE-like"/>
    <property type="match status" value="1"/>
</dbReference>
<dbReference type="AlphaFoldDB" id="A0A1G8IVH6"/>
<dbReference type="RefSeq" id="WP_092335339.1">
    <property type="nucleotide sequence ID" value="NZ_FNCP01000030.1"/>
</dbReference>
<dbReference type="InterPro" id="IPR003737">
    <property type="entry name" value="GlcNAc_PI_deacetylase-related"/>
</dbReference>
<dbReference type="InterPro" id="IPR024078">
    <property type="entry name" value="LmbE-like_dom_sf"/>
</dbReference>